<dbReference type="AlphaFoldDB" id="A0A6M3L7G6"/>
<dbReference type="EMBL" id="MT142921">
    <property type="protein sequence ID" value="QJA90560.1"/>
    <property type="molecule type" value="Genomic_DNA"/>
</dbReference>
<proteinExistence type="predicted"/>
<reference evidence="1" key="1">
    <citation type="submission" date="2020-03" db="EMBL/GenBank/DDBJ databases">
        <title>The deep terrestrial virosphere.</title>
        <authorList>
            <person name="Holmfeldt K."/>
            <person name="Nilsson E."/>
            <person name="Simone D."/>
            <person name="Lopez-Fernandez M."/>
            <person name="Wu X."/>
            <person name="de Brujin I."/>
            <person name="Lundin D."/>
            <person name="Andersson A."/>
            <person name="Bertilsson S."/>
            <person name="Dopson M."/>
        </authorList>
    </citation>
    <scope>NUCLEOTIDE SEQUENCE</scope>
    <source>
        <strain evidence="1">MM415B02352</strain>
    </source>
</reference>
<accession>A0A6M3L7G6</accession>
<organism evidence="1">
    <name type="scientific">viral metagenome</name>
    <dbReference type="NCBI Taxonomy" id="1070528"/>
    <lineage>
        <taxon>unclassified sequences</taxon>
        <taxon>metagenomes</taxon>
        <taxon>organismal metagenomes</taxon>
    </lineage>
</organism>
<name>A0A6M3L7G6_9ZZZZ</name>
<protein>
    <submittedName>
        <fullName evidence="1">Uncharacterized protein</fullName>
    </submittedName>
</protein>
<gene>
    <name evidence="1" type="ORF">MM415B02352_0020</name>
</gene>
<evidence type="ECO:0000313" key="1">
    <source>
        <dbReference type="EMBL" id="QJA90560.1"/>
    </source>
</evidence>
<sequence>MTTKCKCGRFINNKCPTCFGSIPYFCFKCLEDYEGTCFCSEKVKEGKLIDDLDREELELLYDFIGNGVRPFHKTEILFPELKLNTNIKGRPSYSDVARNIRGYCINKMVALDLAKQRDIEGAYKYISITSKCYSYLTPETRTINLNLIRKEEEVV</sequence>